<dbReference type="CDD" id="cd07025">
    <property type="entry name" value="Peptidase_S66"/>
    <property type="match status" value="1"/>
</dbReference>
<keyword evidence="5" id="KW-0720">Serine protease</keyword>
<dbReference type="Gene3D" id="3.50.30.60">
    <property type="entry name" value="LD-carboxypeptidase A C-terminal domain-like"/>
    <property type="match status" value="1"/>
</dbReference>
<evidence type="ECO:0000256" key="3">
    <source>
        <dbReference type="ARBA" id="ARBA00022670"/>
    </source>
</evidence>
<comment type="similarity">
    <text evidence="1">Belongs to the peptidase S66 family.</text>
</comment>
<dbReference type="InterPro" id="IPR003507">
    <property type="entry name" value="S66_fam"/>
</dbReference>
<keyword evidence="4" id="KW-0378">Hydrolase</keyword>
<dbReference type="AlphaFoldDB" id="A0A0M3DF40"/>
<dbReference type="Pfam" id="PF17676">
    <property type="entry name" value="Peptidase_S66C"/>
    <property type="match status" value="1"/>
</dbReference>
<keyword evidence="10" id="KW-1185">Reference proteome</keyword>
<dbReference type="EMBL" id="LBBT01000237">
    <property type="protein sequence ID" value="KKY00893.1"/>
    <property type="molecule type" value="Genomic_DNA"/>
</dbReference>
<dbReference type="Gene3D" id="3.40.50.10740">
    <property type="entry name" value="Class I glutamine amidotransferase-like"/>
    <property type="match status" value="1"/>
</dbReference>
<dbReference type="SUPFAM" id="SSF52317">
    <property type="entry name" value="Class I glutamine amidotransferase-like"/>
    <property type="match status" value="1"/>
</dbReference>
<proteinExistence type="inferred from homology"/>
<dbReference type="GO" id="GO:0008236">
    <property type="term" value="F:serine-type peptidase activity"/>
    <property type="evidence" value="ECO:0007669"/>
    <property type="project" value="UniProtKB-KW"/>
</dbReference>
<dbReference type="OrthoDB" id="9807329at2"/>
<keyword evidence="3" id="KW-0645">Protease</keyword>
<dbReference type="InterPro" id="IPR029062">
    <property type="entry name" value="Class_I_gatase-like"/>
</dbReference>
<sequence length="309" mass="35173">MIFPKQLKKGDTIGIIAPSSPYKPESKDSLNFEIDKIKRTIESFGYKVKMGDTCYLSYKGYLAGDDNTRVKDIETMFKDKEVDGILCLRGGYGTPRILDKINYDIIKANPKVFIGYSDITALHIAFNQYCNLVTYHGIMASTSPNWNDFTYNSFKNMINMKDNLTIENPMGEELYTVVEGVTEGKIIGGNLSLIASTMGTKYEIDTKDKILFIEEVGEQIYRIDRMLTQLELGGKFKECRGIIFGDFEDCKKEKVDDYELYDLLSDRVKNYNKPCIYNLQSGHCNPMISIPLGVSCKLDATNKNIYFSR</sequence>
<evidence type="ECO:0008006" key="11">
    <source>
        <dbReference type="Google" id="ProtNLM"/>
    </source>
</evidence>
<evidence type="ECO:0000256" key="6">
    <source>
        <dbReference type="PIRSR" id="PIRSR028757-1"/>
    </source>
</evidence>
<gene>
    <name evidence="9" type="ORF">VN21_11680</name>
</gene>
<evidence type="ECO:0000313" key="10">
    <source>
        <dbReference type="Proteomes" id="UP000034407"/>
    </source>
</evidence>
<evidence type="ECO:0000256" key="4">
    <source>
        <dbReference type="ARBA" id="ARBA00022801"/>
    </source>
</evidence>
<evidence type="ECO:0000259" key="8">
    <source>
        <dbReference type="Pfam" id="PF17676"/>
    </source>
</evidence>
<evidence type="ECO:0000313" key="9">
    <source>
        <dbReference type="EMBL" id="KKY00893.1"/>
    </source>
</evidence>
<feature type="domain" description="LD-carboxypeptidase N-terminal" evidence="7">
    <location>
        <begin position="13"/>
        <end position="137"/>
    </location>
</feature>
<feature type="domain" description="LD-carboxypeptidase C-terminal" evidence="8">
    <location>
        <begin position="183"/>
        <end position="298"/>
    </location>
</feature>
<evidence type="ECO:0000256" key="2">
    <source>
        <dbReference type="ARBA" id="ARBA00022645"/>
    </source>
</evidence>
<keyword evidence="2" id="KW-0121">Carboxypeptidase</keyword>
<reference evidence="9 10" key="1">
    <citation type="submission" date="2015-04" db="EMBL/GenBank/DDBJ databases">
        <title>Microcin producing Clostridium sp. JC272T.</title>
        <authorList>
            <person name="Jyothsna T."/>
            <person name="Sasikala C."/>
            <person name="Ramana C."/>
        </authorList>
    </citation>
    <scope>NUCLEOTIDE SEQUENCE [LARGE SCALE GENOMIC DNA]</scope>
    <source>
        <strain evidence="9 10">JC272</strain>
    </source>
</reference>
<protein>
    <recommendedName>
        <fullName evidence="11">Peptidase S66</fullName>
    </recommendedName>
</protein>
<dbReference type="InterPro" id="IPR027478">
    <property type="entry name" value="LdcA_N"/>
</dbReference>
<dbReference type="Pfam" id="PF02016">
    <property type="entry name" value="Peptidase_S66"/>
    <property type="match status" value="1"/>
</dbReference>
<dbReference type="InterPro" id="IPR027461">
    <property type="entry name" value="Carboxypeptidase_A_C_sf"/>
</dbReference>
<dbReference type="PIRSF" id="PIRSF028757">
    <property type="entry name" value="LD-carboxypeptidase"/>
    <property type="match status" value="1"/>
</dbReference>
<comment type="caution">
    <text evidence="9">The sequence shown here is derived from an EMBL/GenBank/DDBJ whole genome shotgun (WGS) entry which is preliminary data.</text>
</comment>
<dbReference type="GO" id="GO:0004180">
    <property type="term" value="F:carboxypeptidase activity"/>
    <property type="evidence" value="ECO:0007669"/>
    <property type="project" value="UniProtKB-KW"/>
</dbReference>
<dbReference type="SUPFAM" id="SSF141986">
    <property type="entry name" value="LD-carboxypeptidase A C-terminal domain-like"/>
    <property type="match status" value="1"/>
</dbReference>
<dbReference type="InterPro" id="IPR040449">
    <property type="entry name" value="Peptidase_S66_N"/>
</dbReference>
<dbReference type="InterPro" id="IPR040921">
    <property type="entry name" value="Peptidase_S66C"/>
</dbReference>
<organism evidence="9 10">
    <name type="scientific">Paraclostridium benzoelyticum</name>
    <dbReference type="NCBI Taxonomy" id="1629550"/>
    <lineage>
        <taxon>Bacteria</taxon>
        <taxon>Bacillati</taxon>
        <taxon>Bacillota</taxon>
        <taxon>Clostridia</taxon>
        <taxon>Peptostreptococcales</taxon>
        <taxon>Peptostreptococcaceae</taxon>
        <taxon>Paraclostridium</taxon>
    </lineage>
</organism>
<dbReference type="GO" id="GO:0006508">
    <property type="term" value="P:proteolysis"/>
    <property type="evidence" value="ECO:0007669"/>
    <property type="project" value="UniProtKB-KW"/>
</dbReference>
<dbReference type="PANTHER" id="PTHR30237">
    <property type="entry name" value="MURAMOYLTETRAPEPTIDE CARBOXYPEPTIDASE"/>
    <property type="match status" value="1"/>
</dbReference>
<name>A0A0M3DF40_9FIRM</name>
<dbReference type="PANTHER" id="PTHR30237:SF2">
    <property type="entry name" value="MUREIN TETRAPEPTIDE CARBOXYPEPTIDASE"/>
    <property type="match status" value="1"/>
</dbReference>
<dbReference type="PATRIC" id="fig|1629550.3.peg.1798"/>
<evidence type="ECO:0000256" key="1">
    <source>
        <dbReference type="ARBA" id="ARBA00010233"/>
    </source>
</evidence>
<dbReference type="Proteomes" id="UP000034407">
    <property type="component" value="Unassembled WGS sequence"/>
</dbReference>
<dbReference type="RefSeq" id="WP_046823439.1">
    <property type="nucleotide sequence ID" value="NZ_LBBT01000237.1"/>
</dbReference>
<feature type="active site" description="Charge relay system" evidence="6">
    <location>
        <position position="283"/>
    </location>
</feature>
<accession>A0A0M3DF40</accession>
<feature type="active site" description="Charge relay system" evidence="6">
    <location>
        <position position="214"/>
    </location>
</feature>
<feature type="active site" description="Nucleophile" evidence="6">
    <location>
        <position position="117"/>
    </location>
</feature>
<evidence type="ECO:0000259" key="7">
    <source>
        <dbReference type="Pfam" id="PF02016"/>
    </source>
</evidence>
<evidence type="ECO:0000256" key="5">
    <source>
        <dbReference type="ARBA" id="ARBA00022825"/>
    </source>
</evidence>